<organism evidence="2 3">
    <name type="scientific">Petromyces alliaceus</name>
    <name type="common">Aspergillus alliaceus</name>
    <dbReference type="NCBI Taxonomy" id="209559"/>
    <lineage>
        <taxon>Eukaryota</taxon>
        <taxon>Fungi</taxon>
        <taxon>Dikarya</taxon>
        <taxon>Ascomycota</taxon>
        <taxon>Pezizomycotina</taxon>
        <taxon>Eurotiomycetes</taxon>
        <taxon>Eurotiomycetidae</taxon>
        <taxon>Eurotiales</taxon>
        <taxon>Aspergillaceae</taxon>
        <taxon>Aspergillus</taxon>
        <taxon>Aspergillus subgen. Circumdati</taxon>
    </lineage>
</organism>
<dbReference type="GO" id="GO:0000329">
    <property type="term" value="C:fungal-type vacuole membrane"/>
    <property type="evidence" value="ECO:0007669"/>
    <property type="project" value="InterPro"/>
</dbReference>
<dbReference type="Proteomes" id="UP000541154">
    <property type="component" value="Unassembled WGS sequence"/>
</dbReference>
<gene>
    <name evidence="2" type="ORF">ETB97_004989</name>
</gene>
<protein>
    <submittedName>
        <fullName evidence="2">Uncharacterized protein</fullName>
    </submittedName>
</protein>
<dbReference type="Pfam" id="PF12505">
    <property type="entry name" value="DUF3712"/>
    <property type="match status" value="1"/>
</dbReference>
<comment type="caution">
    <text evidence="2">The sequence shown here is derived from an EMBL/GenBank/DDBJ whole genome shotgun (WGS) entry which is preliminary data.</text>
</comment>
<name>A0A8H6A151_PETAA</name>
<keyword evidence="1" id="KW-1133">Transmembrane helix</keyword>
<dbReference type="PANTHER" id="PTHR35895">
    <property type="entry name" value="CHROMOSOME 16, WHOLE GENOME SHOTGUN SEQUENCE"/>
    <property type="match status" value="1"/>
</dbReference>
<keyword evidence="3" id="KW-1185">Reference proteome</keyword>
<dbReference type="AlphaFoldDB" id="A0A8H6A151"/>
<dbReference type="InterPro" id="IPR046368">
    <property type="entry name" value="Tag1"/>
</dbReference>
<evidence type="ECO:0000256" key="1">
    <source>
        <dbReference type="SAM" id="Phobius"/>
    </source>
</evidence>
<keyword evidence="1" id="KW-0472">Membrane</keyword>
<evidence type="ECO:0000313" key="2">
    <source>
        <dbReference type="EMBL" id="KAF5857990.1"/>
    </source>
</evidence>
<sequence length="503" mass="55100">MHDNLAFGGLSYINPLISELYDANQFPVDSLVFLTFPASRRGSPSVPKFVSILIQLPHVNSRLGAAMEEKKSYLGSKAAKYALGIHRGPLPQGDDEDYTIEHVETANTITLEKKERTRAERARRHWARFWCCYIFWSIIFLAIFLPIFFTIVIPAIAQRVVDNSSLVLTEASVMQPRPDSIMLSLKTALKLPIGVPVRIDPMAVSLFNRKEEGNGTWAIVYLDGTTISGNTTLGTDNQFTPLGVEQWKKYVHSVVFEKNAPLSVYGKTQAFLGQLKNHVTMDKDIHQNTLDSFAGFTIADPQLLLPKRADGTNLIANATLPNPSVMTLEIGKTILDLKSGDLVIGNATIDNLVLKPGNHSTPVHGIIDIRLLLKNLLTILQTQASSIKNGYLTLTTVGKTVIYDGVEVPYYTEVMRNLTMSAQVPLGGLITNTLRGILHGDGGSNIFANLTDNLGSSSGGGLLDSLLGSDKRVSDLLTSRAVDDILNNPEKRSSMINILEGFL</sequence>
<keyword evidence="1" id="KW-0812">Transmembrane</keyword>
<evidence type="ECO:0000313" key="3">
    <source>
        <dbReference type="Proteomes" id="UP000541154"/>
    </source>
</evidence>
<feature type="transmembrane region" description="Helical" evidence="1">
    <location>
        <begin position="130"/>
        <end position="157"/>
    </location>
</feature>
<dbReference type="InterPro" id="IPR022185">
    <property type="entry name" value="DUF3712"/>
</dbReference>
<proteinExistence type="predicted"/>
<dbReference type="PANTHER" id="PTHR35895:SF2">
    <property type="match status" value="1"/>
</dbReference>
<accession>A0A8H6A151</accession>
<dbReference type="EMBL" id="SPNV01000227">
    <property type="protein sequence ID" value="KAF5857990.1"/>
    <property type="molecule type" value="Genomic_DNA"/>
</dbReference>
<reference evidence="2 3" key="1">
    <citation type="submission" date="2019-04" db="EMBL/GenBank/DDBJ databases">
        <title>Aspergillus burnettii sp. nov., novel species from soil in southeast Queensland.</title>
        <authorList>
            <person name="Gilchrist C.L.M."/>
            <person name="Pitt J.I."/>
            <person name="Lange L."/>
            <person name="Lacey H.J."/>
            <person name="Vuong D."/>
            <person name="Midgley D.J."/>
            <person name="Greenfield P."/>
            <person name="Bradbury M."/>
            <person name="Lacey E."/>
            <person name="Busk P.K."/>
            <person name="Pilgaard B."/>
            <person name="Chooi Y.H."/>
            <person name="Piggott A.M."/>
        </authorList>
    </citation>
    <scope>NUCLEOTIDE SEQUENCE [LARGE SCALE GENOMIC DNA]</scope>
    <source>
        <strain evidence="2 3">FRR 5400</strain>
    </source>
</reference>